<dbReference type="PANTHER" id="PTHR22912:SF217">
    <property type="entry name" value="DIHYDROLIPOYL DEHYDROGENASE"/>
    <property type="match status" value="1"/>
</dbReference>
<dbReference type="PRINTS" id="PR00411">
    <property type="entry name" value="PNDRDTASEI"/>
</dbReference>
<evidence type="ECO:0000256" key="15">
    <source>
        <dbReference type="PIRSR" id="PIRSR000350-4"/>
    </source>
</evidence>
<feature type="binding site" evidence="14">
    <location>
        <begin position="312"/>
        <end position="315"/>
    </location>
    <ligand>
        <name>FAD</name>
        <dbReference type="ChEBI" id="CHEBI:57692"/>
    </ligand>
</feature>
<dbReference type="InterPro" id="IPR050151">
    <property type="entry name" value="Class-I_Pyr_Nuc-Dis_Oxidored"/>
</dbReference>
<keyword evidence="6 16" id="KW-0285">Flavoprotein</keyword>
<dbReference type="GO" id="GO:0050660">
    <property type="term" value="F:flavin adenine dinucleotide binding"/>
    <property type="evidence" value="ECO:0007669"/>
    <property type="project" value="InterPro"/>
</dbReference>
<dbReference type="SUPFAM" id="SSF51905">
    <property type="entry name" value="FAD/NAD(P)-binding domain"/>
    <property type="match status" value="1"/>
</dbReference>
<dbReference type="Pfam" id="PF02852">
    <property type="entry name" value="Pyr_redox_dim"/>
    <property type="match status" value="1"/>
</dbReference>
<keyword evidence="14" id="KW-0547">Nucleotide-binding</keyword>
<feature type="domain" description="Pyridine nucleotide-disulphide oxidoreductase dimerisation" evidence="17">
    <location>
        <begin position="340"/>
        <end position="448"/>
    </location>
</feature>
<dbReference type="InterPro" id="IPR016156">
    <property type="entry name" value="FAD/NAD-linked_Rdtase_dimer_sf"/>
</dbReference>
<dbReference type="GO" id="GO:0005737">
    <property type="term" value="C:cytoplasm"/>
    <property type="evidence" value="ECO:0007669"/>
    <property type="project" value="UniProtKB-SubCell"/>
</dbReference>
<dbReference type="EC" id="1.8.1.4" evidence="3 16"/>
<evidence type="ECO:0000256" key="1">
    <source>
        <dbReference type="ARBA" id="ARBA00004496"/>
    </source>
</evidence>
<evidence type="ECO:0000256" key="13">
    <source>
        <dbReference type="PIRSR" id="PIRSR000350-2"/>
    </source>
</evidence>
<protein>
    <recommendedName>
        <fullName evidence="4 16">Dihydrolipoyl dehydrogenase</fullName>
        <ecNumber evidence="3 16">1.8.1.4</ecNumber>
    </recommendedName>
</protein>
<evidence type="ECO:0000256" key="12">
    <source>
        <dbReference type="ARBA" id="ARBA00049187"/>
    </source>
</evidence>
<feature type="binding site" evidence="14">
    <location>
        <position position="306"/>
    </location>
    <ligand>
        <name>FAD</name>
        <dbReference type="ChEBI" id="CHEBI:57692"/>
    </ligand>
</feature>
<feature type="disulfide bond" description="Redox-active" evidence="15">
    <location>
        <begin position="40"/>
        <end position="45"/>
    </location>
</feature>
<dbReference type="InterPro" id="IPR012999">
    <property type="entry name" value="Pyr_OxRdtase_I_AS"/>
</dbReference>
<dbReference type="Gene3D" id="3.50.50.60">
    <property type="entry name" value="FAD/NAD(P)-binding domain"/>
    <property type="match status" value="2"/>
</dbReference>
<feature type="binding site" evidence="14">
    <location>
        <begin position="140"/>
        <end position="142"/>
    </location>
    <ligand>
        <name>FAD</name>
        <dbReference type="ChEBI" id="CHEBI:57692"/>
    </ligand>
</feature>
<dbReference type="Proteomes" id="UP000199476">
    <property type="component" value="Unassembled WGS sequence"/>
</dbReference>
<dbReference type="STRING" id="321763.SAMN04488692_11447"/>
<comment type="catalytic activity">
    <reaction evidence="12 16">
        <text>N(6)-[(R)-dihydrolipoyl]-L-lysyl-[protein] + NAD(+) = N(6)-[(R)-lipoyl]-L-lysyl-[protein] + NADH + H(+)</text>
        <dbReference type="Rhea" id="RHEA:15045"/>
        <dbReference type="Rhea" id="RHEA-COMP:10474"/>
        <dbReference type="Rhea" id="RHEA-COMP:10475"/>
        <dbReference type="ChEBI" id="CHEBI:15378"/>
        <dbReference type="ChEBI" id="CHEBI:57540"/>
        <dbReference type="ChEBI" id="CHEBI:57945"/>
        <dbReference type="ChEBI" id="CHEBI:83099"/>
        <dbReference type="ChEBI" id="CHEBI:83100"/>
        <dbReference type="EC" id="1.8.1.4"/>
    </reaction>
</comment>
<dbReference type="NCBIfam" id="TIGR01350">
    <property type="entry name" value="lipoamide_DH"/>
    <property type="match status" value="1"/>
</dbReference>
<proteinExistence type="inferred from homology"/>
<feature type="binding site" evidence="14">
    <location>
        <position position="266"/>
    </location>
    <ligand>
        <name>NAD(+)</name>
        <dbReference type="ChEBI" id="CHEBI:57540"/>
    </ligand>
</feature>
<reference evidence="19 20" key="1">
    <citation type="submission" date="2016-10" db="EMBL/GenBank/DDBJ databases">
        <authorList>
            <person name="de Groot N.N."/>
        </authorList>
    </citation>
    <scope>NUCLEOTIDE SEQUENCE [LARGE SCALE GENOMIC DNA]</scope>
    <source>
        <strain evidence="19 20">SLAS-1</strain>
    </source>
</reference>
<evidence type="ECO:0000256" key="4">
    <source>
        <dbReference type="ARBA" id="ARBA00016961"/>
    </source>
</evidence>
<comment type="miscellaneous">
    <text evidence="16">The active site is a redox-active disulfide bond.</text>
</comment>
<evidence type="ECO:0000256" key="2">
    <source>
        <dbReference type="ARBA" id="ARBA00007532"/>
    </source>
</evidence>
<dbReference type="OrthoDB" id="9807946at2"/>
<keyword evidence="10" id="KW-1015">Disulfide bond</keyword>
<evidence type="ECO:0000256" key="11">
    <source>
        <dbReference type="ARBA" id="ARBA00023284"/>
    </source>
</evidence>
<evidence type="ECO:0000256" key="7">
    <source>
        <dbReference type="ARBA" id="ARBA00022827"/>
    </source>
</evidence>
<dbReference type="Gene3D" id="3.30.390.30">
    <property type="match status" value="1"/>
</dbReference>
<comment type="cofactor">
    <cofactor evidence="14 16">
        <name>FAD</name>
        <dbReference type="ChEBI" id="CHEBI:57692"/>
    </cofactor>
    <text evidence="14 16">Binds 1 FAD per subunit.</text>
</comment>
<organism evidence="19 20">
    <name type="scientific">Halarsenatibacter silvermanii</name>
    <dbReference type="NCBI Taxonomy" id="321763"/>
    <lineage>
        <taxon>Bacteria</taxon>
        <taxon>Bacillati</taxon>
        <taxon>Bacillota</taxon>
        <taxon>Clostridia</taxon>
        <taxon>Halanaerobiales</taxon>
        <taxon>Halarsenatibacteraceae</taxon>
        <taxon>Halarsenatibacter</taxon>
    </lineage>
</organism>
<feature type="binding site" evidence="14">
    <location>
        <position position="49"/>
    </location>
    <ligand>
        <name>FAD</name>
        <dbReference type="ChEBI" id="CHEBI:57692"/>
    </ligand>
</feature>
<dbReference type="PROSITE" id="PS00076">
    <property type="entry name" value="PYRIDINE_REDOX_1"/>
    <property type="match status" value="1"/>
</dbReference>
<evidence type="ECO:0000256" key="16">
    <source>
        <dbReference type="RuleBase" id="RU003692"/>
    </source>
</evidence>
<dbReference type="RefSeq" id="WP_089760646.1">
    <property type="nucleotide sequence ID" value="NZ_FNGO01000014.1"/>
</dbReference>
<keyword evidence="7 14" id="KW-0274">FAD</keyword>
<evidence type="ECO:0000256" key="10">
    <source>
        <dbReference type="ARBA" id="ARBA00023157"/>
    </source>
</evidence>
<evidence type="ECO:0000256" key="5">
    <source>
        <dbReference type="ARBA" id="ARBA00022490"/>
    </source>
</evidence>
<evidence type="ECO:0000259" key="17">
    <source>
        <dbReference type="Pfam" id="PF02852"/>
    </source>
</evidence>
<dbReference type="SUPFAM" id="SSF55424">
    <property type="entry name" value="FAD/NAD-linked reductases, dimerisation (C-terminal) domain"/>
    <property type="match status" value="1"/>
</dbReference>
<dbReference type="InterPro" id="IPR036188">
    <property type="entry name" value="FAD/NAD-bd_sf"/>
</dbReference>
<name>A0A1G9PV64_9FIRM</name>
<evidence type="ECO:0000313" key="19">
    <source>
        <dbReference type="EMBL" id="SDM02644.1"/>
    </source>
</evidence>
<dbReference type="AlphaFoldDB" id="A0A1G9PV64"/>
<dbReference type="GO" id="GO:0006103">
    <property type="term" value="P:2-oxoglutarate metabolic process"/>
    <property type="evidence" value="ECO:0007669"/>
    <property type="project" value="TreeGrafter"/>
</dbReference>
<dbReference type="FunFam" id="3.30.390.30:FF:000001">
    <property type="entry name" value="Dihydrolipoyl dehydrogenase"/>
    <property type="match status" value="1"/>
</dbReference>
<keyword evidence="9 14" id="KW-0520">NAD</keyword>
<keyword evidence="8 16" id="KW-0560">Oxidoreductase</keyword>
<dbReference type="InterPro" id="IPR023753">
    <property type="entry name" value="FAD/NAD-binding_dom"/>
</dbReference>
<evidence type="ECO:0000256" key="6">
    <source>
        <dbReference type="ARBA" id="ARBA00022630"/>
    </source>
</evidence>
<feature type="binding site" evidence="14">
    <location>
        <position position="200"/>
    </location>
    <ligand>
        <name>NAD(+)</name>
        <dbReference type="ChEBI" id="CHEBI:57540"/>
    </ligand>
</feature>
<keyword evidence="11 16" id="KW-0676">Redox-active center</keyword>
<evidence type="ECO:0000256" key="14">
    <source>
        <dbReference type="PIRSR" id="PIRSR000350-3"/>
    </source>
</evidence>
<evidence type="ECO:0000259" key="18">
    <source>
        <dbReference type="Pfam" id="PF07992"/>
    </source>
</evidence>
<feature type="domain" description="FAD/NAD(P)-binding" evidence="18">
    <location>
        <begin position="4"/>
        <end position="321"/>
    </location>
</feature>
<evidence type="ECO:0000256" key="8">
    <source>
        <dbReference type="ARBA" id="ARBA00023002"/>
    </source>
</evidence>
<dbReference type="PRINTS" id="PR00368">
    <property type="entry name" value="FADPNR"/>
</dbReference>
<feature type="binding site" evidence="14">
    <location>
        <begin position="177"/>
        <end position="184"/>
    </location>
    <ligand>
        <name>NAD(+)</name>
        <dbReference type="ChEBI" id="CHEBI:57540"/>
    </ligand>
</feature>
<dbReference type="InterPro" id="IPR004099">
    <property type="entry name" value="Pyr_nucl-diS_OxRdtase_dimer"/>
</dbReference>
<dbReference type="PIRSF" id="PIRSF000350">
    <property type="entry name" value="Mercury_reductase_MerA"/>
    <property type="match status" value="1"/>
</dbReference>
<evidence type="ECO:0000256" key="9">
    <source>
        <dbReference type="ARBA" id="ARBA00023027"/>
    </source>
</evidence>
<sequence>MKTEVAVIGAGPGGYVAAIRAAQLGKDVVVIEKEDIGGICLNHGCIPTKALKRSAEAVRDIERARSFGVQINDYEIDFQNMMRRKDSIVRRLTGGIEYLLEENNIKVIEGKARLEEENRVLVAGEEEDVLIEAENIIIATGSKPLIPPIEGTELEGVMTSRELLQIDEIPEKLAVVGGGYIGVEFASIFSELGSEVYLIEMLPQLLPNMDHDLSKNIEKAFSRELEEVYTDTTVERIEETGKDDELRVELSDEDSLHVDTLLMATGRTPTPPEISEDLEIIIGENGEIDTDDKMRTGEDNIYAIGDVTGDYMLAHAASQEGIVAAACTAGRDKNMDYEVVPAVVFCTPEIASVGMTETEAENKTEIAVGEFPYQANGKALAERERKGFVKVIADEETDEILGIHICGLGASSLIGEGAAALSLDSTAGDLADTIHAHPTLPETIMEAAEDVHGISIHKP</sequence>
<evidence type="ECO:0000256" key="3">
    <source>
        <dbReference type="ARBA" id="ARBA00012608"/>
    </source>
</evidence>
<comment type="subcellular location">
    <subcellularLocation>
        <location evidence="1">Cytoplasm</location>
    </subcellularLocation>
</comment>
<feature type="active site" description="Proton acceptor" evidence="13">
    <location>
        <position position="437"/>
    </location>
</feature>
<keyword evidence="5" id="KW-0963">Cytoplasm</keyword>
<accession>A0A1G9PV64</accession>
<gene>
    <name evidence="19" type="ORF">SAMN04488692_11447</name>
</gene>
<evidence type="ECO:0000313" key="20">
    <source>
        <dbReference type="Proteomes" id="UP000199476"/>
    </source>
</evidence>
<comment type="similarity">
    <text evidence="2 16">Belongs to the class-I pyridine nucleotide-disulfide oxidoreductase family.</text>
</comment>
<dbReference type="InterPro" id="IPR006258">
    <property type="entry name" value="Lipoamide_DH"/>
</dbReference>
<dbReference type="InterPro" id="IPR001100">
    <property type="entry name" value="Pyr_nuc-diS_OxRdtase"/>
</dbReference>
<dbReference type="Pfam" id="PF07992">
    <property type="entry name" value="Pyr_redox_2"/>
    <property type="match status" value="1"/>
</dbReference>
<dbReference type="GO" id="GO:0004148">
    <property type="term" value="F:dihydrolipoyl dehydrogenase (NADH) activity"/>
    <property type="evidence" value="ECO:0007669"/>
    <property type="project" value="UniProtKB-EC"/>
</dbReference>
<dbReference type="PANTHER" id="PTHR22912">
    <property type="entry name" value="DISULFIDE OXIDOREDUCTASE"/>
    <property type="match status" value="1"/>
</dbReference>
<dbReference type="EMBL" id="FNGO01000014">
    <property type="protein sequence ID" value="SDM02644.1"/>
    <property type="molecule type" value="Genomic_DNA"/>
</dbReference>
<keyword evidence="20" id="KW-1185">Reference proteome</keyword>